<dbReference type="Gene3D" id="1.25.40.10">
    <property type="entry name" value="Tetratricopeptide repeat domain"/>
    <property type="match status" value="4"/>
</dbReference>
<keyword evidence="1" id="KW-0677">Repeat</keyword>
<dbReference type="EMBL" id="AP019736">
    <property type="protein sequence ID" value="BBL06553.1"/>
    <property type="molecule type" value="Genomic_DNA"/>
</dbReference>
<gene>
    <name evidence="4" type="ORF">A5CPEGH6_11910</name>
</gene>
<proteinExistence type="predicted"/>
<dbReference type="InterPro" id="IPR011990">
    <property type="entry name" value="TPR-like_helical_dom_sf"/>
</dbReference>
<keyword evidence="3" id="KW-0732">Signal</keyword>
<dbReference type="Pfam" id="PF13181">
    <property type="entry name" value="TPR_8"/>
    <property type="match status" value="1"/>
</dbReference>
<keyword evidence="2" id="KW-0802">TPR repeat</keyword>
<evidence type="ECO:0000256" key="1">
    <source>
        <dbReference type="ARBA" id="ARBA00022737"/>
    </source>
</evidence>
<evidence type="ECO:0000313" key="4">
    <source>
        <dbReference type="EMBL" id="BBL06553.1"/>
    </source>
</evidence>
<dbReference type="RefSeq" id="WP_141428366.1">
    <property type="nucleotide sequence ID" value="NZ_AP019736.1"/>
</dbReference>
<keyword evidence="5" id="KW-1185">Reference proteome</keyword>
<organism evidence="4 5">
    <name type="scientific">Alistipes dispar</name>
    <dbReference type="NCBI Taxonomy" id="2585119"/>
    <lineage>
        <taxon>Bacteria</taxon>
        <taxon>Pseudomonadati</taxon>
        <taxon>Bacteroidota</taxon>
        <taxon>Bacteroidia</taxon>
        <taxon>Bacteroidales</taxon>
        <taxon>Rikenellaceae</taxon>
        <taxon>Alistipes</taxon>
    </lineage>
</organism>
<sequence length="599" mass="68529">MKRLTAITALCTLFTSAFVAGKGTPGAAGCPDSLRSVWLYTEGIKQNAILRDTARARKLFAEAIRSDSSFAPAYYAMAANGMYSSPDEAVELARSAYRLDTANKWYHQFYGQALIYADRYDEALKVYRRLQIENPKDPDNYRILAALYEQTKSPVQAIITLDSAELRFGRIPLLGEMKRRLLLATGQVGRAIEEARREVEAAPYEARLHAVLATLYGADRKDSLARAEFDEALRIDSTNVETLMMLADFHAERQDYGALLAVTRRIFLSDKVPLETKIRRFEQFTADTRFYREYYFQLNDLATTLAIRYPDDPGVTELYASHLIASGELEQALALYKLRLADRPPAEKFFRTVIDIESYLQRPDSVDKYVHAALALFPDRVDFHMSKGHVMSYSKQYDKALDAYRESLDYAATDSLRSVIWGMIGDTWHQKGIEGREDWDERMDLGIAEPDAAFRKYMKQCYKAYDRSLRYDPDNTMALNNYAYFLSIEGRDLERALSMASRVTALEDDNPTYLDTYAWVLYKLGRTDEAKKILQRAVVLDGQRSPALLAHYGDILYALGERFMAEIYWRQALEKGYSAELIEPRMQQAANPEPEAKKR</sequence>
<dbReference type="PANTHER" id="PTHR45586">
    <property type="entry name" value="TPR REPEAT-CONTAINING PROTEIN PA4667"/>
    <property type="match status" value="1"/>
</dbReference>
<dbReference type="AlphaFoldDB" id="A0A4Y1WZQ3"/>
<dbReference type="Proteomes" id="UP000319374">
    <property type="component" value="Chromosome"/>
</dbReference>
<dbReference type="InterPro" id="IPR051012">
    <property type="entry name" value="CellSynth/LPSAsmb/PSIAsmb"/>
</dbReference>
<dbReference type="OrthoDB" id="9814220at2"/>
<dbReference type="GeneID" id="98673168"/>
<evidence type="ECO:0000313" key="5">
    <source>
        <dbReference type="Proteomes" id="UP000319374"/>
    </source>
</evidence>
<dbReference type="SUPFAM" id="SSF48452">
    <property type="entry name" value="TPR-like"/>
    <property type="match status" value="3"/>
</dbReference>
<evidence type="ECO:0000256" key="2">
    <source>
        <dbReference type="ARBA" id="ARBA00022803"/>
    </source>
</evidence>
<reference evidence="5" key="1">
    <citation type="submission" date="2019-06" db="EMBL/GenBank/DDBJ databases">
        <title>Alistipes onderdonkii subsp. vulgaris subsp. nov., Alistipes dispar sp. nov. and Alistipes communis sp. nov., isolated from human faeces, and creation of Alistipes onderdonkii subsp. onderdonkii subsp. nov.</title>
        <authorList>
            <person name="Sakamoto M."/>
            <person name="Ikeyama N."/>
            <person name="Ogata Y."/>
            <person name="Suda W."/>
            <person name="Iino T."/>
            <person name="Hattori M."/>
            <person name="Ohkuma M."/>
        </authorList>
    </citation>
    <scope>NUCLEOTIDE SEQUENCE [LARGE SCALE GENOMIC DNA]</scope>
    <source>
        <strain evidence="5">5CPEGH6</strain>
    </source>
</reference>
<feature type="chain" id="PRO_5021233277" description="Tetratricopeptide repeat protein" evidence="3">
    <location>
        <begin position="20"/>
        <end position="599"/>
    </location>
</feature>
<dbReference type="InterPro" id="IPR019734">
    <property type="entry name" value="TPR_rpt"/>
</dbReference>
<accession>A0A4Y1WZQ3</accession>
<name>A0A4Y1WZQ3_9BACT</name>
<evidence type="ECO:0000256" key="3">
    <source>
        <dbReference type="SAM" id="SignalP"/>
    </source>
</evidence>
<dbReference type="SMART" id="SM00028">
    <property type="entry name" value="TPR"/>
    <property type="match status" value="5"/>
</dbReference>
<dbReference type="Pfam" id="PF14559">
    <property type="entry name" value="TPR_19"/>
    <property type="match status" value="1"/>
</dbReference>
<dbReference type="PANTHER" id="PTHR45586:SF1">
    <property type="entry name" value="LIPOPOLYSACCHARIDE ASSEMBLY PROTEIN B"/>
    <property type="match status" value="1"/>
</dbReference>
<evidence type="ECO:0008006" key="6">
    <source>
        <dbReference type="Google" id="ProtNLM"/>
    </source>
</evidence>
<dbReference type="KEGG" id="ada:A5CPEGH6_11910"/>
<feature type="signal peptide" evidence="3">
    <location>
        <begin position="1"/>
        <end position="19"/>
    </location>
</feature>
<protein>
    <recommendedName>
        <fullName evidence="6">Tetratricopeptide repeat protein</fullName>
    </recommendedName>
</protein>